<dbReference type="AlphaFoldDB" id="A0AAV0GEF2"/>
<evidence type="ECO:0000313" key="2">
    <source>
        <dbReference type="Proteomes" id="UP001152523"/>
    </source>
</evidence>
<comment type="caution">
    <text evidence="1">The sequence shown here is derived from an EMBL/GenBank/DDBJ whole genome shotgun (WGS) entry which is preliminary data.</text>
</comment>
<dbReference type="EMBL" id="CAMAPF010001096">
    <property type="protein sequence ID" value="CAH9146249.1"/>
    <property type="molecule type" value="Genomic_DNA"/>
</dbReference>
<organism evidence="1 2">
    <name type="scientific">Cuscuta epithymum</name>
    <dbReference type="NCBI Taxonomy" id="186058"/>
    <lineage>
        <taxon>Eukaryota</taxon>
        <taxon>Viridiplantae</taxon>
        <taxon>Streptophyta</taxon>
        <taxon>Embryophyta</taxon>
        <taxon>Tracheophyta</taxon>
        <taxon>Spermatophyta</taxon>
        <taxon>Magnoliopsida</taxon>
        <taxon>eudicotyledons</taxon>
        <taxon>Gunneridae</taxon>
        <taxon>Pentapetalae</taxon>
        <taxon>asterids</taxon>
        <taxon>lamiids</taxon>
        <taxon>Solanales</taxon>
        <taxon>Convolvulaceae</taxon>
        <taxon>Cuscuteae</taxon>
        <taxon>Cuscuta</taxon>
        <taxon>Cuscuta subgen. Cuscuta</taxon>
    </lineage>
</organism>
<keyword evidence="2" id="KW-1185">Reference proteome</keyword>
<name>A0AAV0GEF2_9ASTE</name>
<proteinExistence type="predicted"/>
<gene>
    <name evidence="1" type="ORF">CEPIT_LOCUS42843</name>
</gene>
<reference evidence="1" key="1">
    <citation type="submission" date="2022-07" db="EMBL/GenBank/DDBJ databases">
        <authorList>
            <person name="Macas J."/>
            <person name="Novak P."/>
            <person name="Neumann P."/>
        </authorList>
    </citation>
    <scope>NUCLEOTIDE SEQUENCE</scope>
</reference>
<accession>A0AAV0GEF2</accession>
<protein>
    <submittedName>
        <fullName evidence="1">Uncharacterized protein</fullName>
    </submittedName>
</protein>
<sequence>MEGIVESYRKMAIEEHQNELNFDEEEAEEGDEVNEAHTFSVVAVVVTDRKVQLPGFHDLMSSIWRPGRGTKVMWDGSQMIPFNLGSKISTIPPKMDARVRCHILG</sequence>
<evidence type="ECO:0000313" key="1">
    <source>
        <dbReference type="EMBL" id="CAH9146249.1"/>
    </source>
</evidence>
<dbReference type="Proteomes" id="UP001152523">
    <property type="component" value="Unassembled WGS sequence"/>
</dbReference>